<dbReference type="PANTHER" id="PTHR41335">
    <property type="entry name" value="MEMBRANE PROTEIN-RELATED"/>
    <property type="match status" value="1"/>
</dbReference>
<evidence type="ECO:0000259" key="7">
    <source>
        <dbReference type="Pfam" id="PF06305"/>
    </source>
</evidence>
<evidence type="ECO:0000256" key="3">
    <source>
        <dbReference type="ARBA" id="ARBA00022989"/>
    </source>
</evidence>
<proteinExistence type="predicted"/>
<organism evidence="8 9">
    <name type="scientific">Listeria aquatica</name>
    <dbReference type="NCBI Taxonomy" id="1494960"/>
    <lineage>
        <taxon>Bacteria</taxon>
        <taxon>Bacillati</taxon>
        <taxon>Bacillota</taxon>
        <taxon>Bacilli</taxon>
        <taxon>Bacillales</taxon>
        <taxon>Listeriaceae</taxon>
        <taxon>Listeria</taxon>
    </lineage>
</organism>
<keyword evidence="3 6" id="KW-1133">Transmembrane helix</keyword>
<evidence type="ECO:0000256" key="5">
    <source>
        <dbReference type="SAM" id="MobiDB-lite"/>
    </source>
</evidence>
<dbReference type="RefSeq" id="WP_185372637.1">
    <property type="nucleotide sequence ID" value="NZ_JAARRM010000001.1"/>
</dbReference>
<dbReference type="Pfam" id="PF06305">
    <property type="entry name" value="LapA_dom"/>
    <property type="match status" value="1"/>
</dbReference>
<feature type="transmembrane region" description="Helical" evidence="6">
    <location>
        <begin position="7"/>
        <end position="25"/>
    </location>
</feature>
<comment type="caution">
    <text evidence="8">The sequence shown here is derived from an EMBL/GenBank/DDBJ whole genome shotgun (WGS) entry which is preliminary data.</text>
</comment>
<reference evidence="8 9" key="1">
    <citation type="submission" date="2020-03" db="EMBL/GenBank/DDBJ databases">
        <title>Soil Listeria distribution.</title>
        <authorList>
            <person name="Liao J."/>
            <person name="Wiedmann M."/>
        </authorList>
    </citation>
    <scope>NUCLEOTIDE SEQUENCE [LARGE SCALE GENOMIC DNA]</scope>
    <source>
        <strain evidence="8 9">FSL L7-1507</strain>
    </source>
</reference>
<evidence type="ECO:0000256" key="1">
    <source>
        <dbReference type="ARBA" id="ARBA00022475"/>
    </source>
</evidence>
<keyword evidence="4 6" id="KW-0472">Membrane</keyword>
<dbReference type="EMBL" id="JAARRM010000001">
    <property type="protein sequence ID" value="MBC1521038.1"/>
    <property type="molecule type" value="Genomic_DNA"/>
</dbReference>
<sequence length="115" mass="12874">MKNQWQVILGILLVLFIAIFAVINVDSVQVNFLFAKAEWPLVLVILGSVLIGCLIIFFLNISKVRSGNKQIKHLKEENTELSRKLAAAEAMHGKKSTIDVGDKKETKEETKKPTL</sequence>
<keyword evidence="1" id="KW-1003">Cell membrane</keyword>
<dbReference type="GO" id="GO:0005886">
    <property type="term" value="C:plasma membrane"/>
    <property type="evidence" value="ECO:0007669"/>
    <property type="project" value="InterPro"/>
</dbReference>
<keyword evidence="2 6" id="KW-0812">Transmembrane</keyword>
<dbReference type="InterPro" id="IPR010445">
    <property type="entry name" value="LapA_dom"/>
</dbReference>
<evidence type="ECO:0000313" key="8">
    <source>
        <dbReference type="EMBL" id="MBC1521038.1"/>
    </source>
</evidence>
<feature type="compositionally biased region" description="Basic and acidic residues" evidence="5">
    <location>
        <begin position="96"/>
        <end position="115"/>
    </location>
</feature>
<evidence type="ECO:0000256" key="6">
    <source>
        <dbReference type="SAM" id="Phobius"/>
    </source>
</evidence>
<evidence type="ECO:0000313" key="9">
    <source>
        <dbReference type="Proteomes" id="UP000559885"/>
    </source>
</evidence>
<feature type="region of interest" description="Disordered" evidence="5">
    <location>
        <begin position="89"/>
        <end position="115"/>
    </location>
</feature>
<feature type="domain" description="Lipopolysaccharide assembly protein A" evidence="7">
    <location>
        <begin position="24"/>
        <end position="85"/>
    </location>
</feature>
<accession>A0A841ZNT9</accession>
<protein>
    <submittedName>
        <fullName evidence="8">DUF1049 domain-containing protein</fullName>
    </submittedName>
</protein>
<dbReference type="Proteomes" id="UP000559885">
    <property type="component" value="Unassembled WGS sequence"/>
</dbReference>
<evidence type="ECO:0000256" key="4">
    <source>
        <dbReference type="ARBA" id="ARBA00023136"/>
    </source>
</evidence>
<dbReference type="AlphaFoldDB" id="A0A841ZNT9"/>
<gene>
    <name evidence="8" type="ORF">HB912_05145</name>
</gene>
<name>A0A841ZNT9_9LIST</name>
<feature type="transmembrane region" description="Helical" evidence="6">
    <location>
        <begin position="37"/>
        <end position="59"/>
    </location>
</feature>
<dbReference type="PANTHER" id="PTHR41335:SF1">
    <property type="entry name" value="MEMBRANE PROTEIN"/>
    <property type="match status" value="1"/>
</dbReference>
<evidence type="ECO:0000256" key="2">
    <source>
        <dbReference type="ARBA" id="ARBA00022692"/>
    </source>
</evidence>